<gene>
    <name evidence="1" type="ORF">A1A1_12617</name>
</gene>
<accession>A0AA87IKL8</accession>
<dbReference type="Proteomes" id="UP000004725">
    <property type="component" value="Unassembled WGS sequence"/>
</dbReference>
<dbReference type="RefSeq" id="WP_006830489.1">
    <property type="nucleotide sequence ID" value="NZ_AJYB01000039.1"/>
</dbReference>
<organism evidence="1 2">
    <name type="scientific">Planococcus antarcticus DSM 14505</name>
    <dbReference type="NCBI Taxonomy" id="1185653"/>
    <lineage>
        <taxon>Bacteria</taxon>
        <taxon>Bacillati</taxon>
        <taxon>Bacillota</taxon>
        <taxon>Bacilli</taxon>
        <taxon>Bacillales</taxon>
        <taxon>Caryophanaceae</taxon>
        <taxon>Planococcus</taxon>
    </lineage>
</organism>
<evidence type="ECO:0000313" key="2">
    <source>
        <dbReference type="Proteomes" id="UP000004725"/>
    </source>
</evidence>
<protein>
    <recommendedName>
        <fullName evidence="3">DegT/DnrJ/EryC1/StrS aminotransferase family protein</fullName>
    </recommendedName>
</protein>
<dbReference type="InterPro" id="IPR015424">
    <property type="entry name" value="PyrdxlP-dep_Trfase"/>
</dbReference>
<comment type="caution">
    <text evidence="1">The sequence shown here is derived from an EMBL/GenBank/DDBJ whole genome shotgun (WGS) entry which is preliminary data.</text>
</comment>
<dbReference type="AlphaFoldDB" id="A0AA87IKL8"/>
<proteinExistence type="predicted"/>
<dbReference type="EMBL" id="AJYB01000039">
    <property type="protein sequence ID" value="EIM06107.1"/>
    <property type="molecule type" value="Genomic_DNA"/>
</dbReference>
<evidence type="ECO:0000313" key="1">
    <source>
        <dbReference type="EMBL" id="EIM06107.1"/>
    </source>
</evidence>
<name>A0AA87IKL8_9BACL</name>
<dbReference type="SUPFAM" id="SSF53383">
    <property type="entry name" value="PLP-dependent transferases"/>
    <property type="match status" value="1"/>
</dbReference>
<sequence>MKEIGGYFGLDNLVSNEFYDRLIALNTGRNTLLYLMKARNITKLHIPYYLCDSVSTLLVEHGYRFEYYYIDQEFQPIFDKQLEQGEYLYIVNLFGQLTKQQTLMLKQHVGQVIFDHSHAFFQEPLEGIDTIYSCRKFFGVPDGAYLATDAILPETLEQDVSSERMKHIIGRYEGTASSYYSDFQRNDDVLDATPLRTMSKLTHNLMGAIDYDRAQKTRNENYAYLDKQLGANNPLKLTTPQGAFAYPILVENGQSIRKQLAEQDIYIPLLWPNVLADCPEDSIEYQYAANILPLPCDQRYSLEDMEYLVDVLKKQLV</sequence>
<evidence type="ECO:0008006" key="3">
    <source>
        <dbReference type="Google" id="ProtNLM"/>
    </source>
</evidence>
<reference evidence="1 2" key="1">
    <citation type="journal article" date="2012" name="J. Bacteriol.">
        <title>Genome Sequence of the Antarctic Psychrophile Bacterium Planococcus antarcticus DSM 14505.</title>
        <authorList>
            <person name="Margolles A."/>
            <person name="Gueimonde M."/>
            <person name="Sanchez B."/>
        </authorList>
    </citation>
    <scope>NUCLEOTIDE SEQUENCE [LARGE SCALE GENOMIC DNA]</scope>
    <source>
        <strain evidence="1 2">DSM 14505</strain>
    </source>
</reference>